<dbReference type="GO" id="GO:0016301">
    <property type="term" value="F:kinase activity"/>
    <property type="evidence" value="ECO:0007669"/>
    <property type="project" value="UniProtKB-KW"/>
</dbReference>
<gene>
    <name evidence="4" type="ORF">GCM10022239_00260</name>
</gene>
<dbReference type="RefSeq" id="WP_344752503.1">
    <property type="nucleotide sequence ID" value="NZ_BAABAE010000001.1"/>
</dbReference>
<dbReference type="Pfam" id="PF00294">
    <property type="entry name" value="PfkB"/>
    <property type="match status" value="1"/>
</dbReference>
<evidence type="ECO:0000313" key="4">
    <source>
        <dbReference type="EMBL" id="GAA3727379.1"/>
    </source>
</evidence>
<dbReference type="Proteomes" id="UP001501004">
    <property type="component" value="Unassembled WGS sequence"/>
</dbReference>
<dbReference type="InterPro" id="IPR011611">
    <property type="entry name" value="PfkB_dom"/>
</dbReference>
<dbReference type="EMBL" id="BAABAE010000001">
    <property type="protein sequence ID" value="GAA3727379.1"/>
    <property type="molecule type" value="Genomic_DNA"/>
</dbReference>
<protein>
    <submittedName>
        <fullName evidence="4">PfkB family carbohydrate kinase</fullName>
    </submittedName>
</protein>
<dbReference type="InterPro" id="IPR029056">
    <property type="entry name" value="Ribokinase-like"/>
</dbReference>
<comment type="caution">
    <text evidence="4">The sequence shown here is derived from an EMBL/GenBank/DDBJ whole genome shotgun (WGS) entry which is preliminary data.</text>
</comment>
<dbReference type="InterPro" id="IPR002173">
    <property type="entry name" value="Carboh/pur_kinase_PfkB_CS"/>
</dbReference>
<proteinExistence type="predicted"/>
<name>A0ABP7EZQ5_9MICO</name>
<reference evidence="5" key="1">
    <citation type="journal article" date="2019" name="Int. J. Syst. Evol. Microbiol.">
        <title>The Global Catalogue of Microorganisms (GCM) 10K type strain sequencing project: providing services to taxonomists for standard genome sequencing and annotation.</title>
        <authorList>
            <consortium name="The Broad Institute Genomics Platform"/>
            <consortium name="The Broad Institute Genome Sequencing Center for Infectious Disease"/>
            <person name="Wu L."/>
            <person name="Ma J."/>
        </authorList>
    </citation>
    <scope>NUCLEOTIDE SEQUENCE [LARGE SCALE GENOMIC DNA]</scope>
    <source>
        <strain evidence="5">JCM 16949</strain>
    </source>
</reference>
<keyword evidence="5" id="KW-1185">Reference proteome</keyword>
<accession>A0ABP7EZQ5</accession>
<dbReference type="PROSITE" id="PS00584">
    <property type="entry name" value="PFKB_KINASES_2"/>
    <property type="match status" value="1"/>
</dbReference>
<dbReference type="PANTHER" id="PTHR10584">
    <property type="entry name" value="SUGAR KINASE"/>
    <property type="match status" value="1"/>
</dbReference>
<organism evidence="4 5">
    <name type="scientific">Leifsonella bigeumensis</name>
    <dbReference type="NCBI Taxonomy" id="433643"/>
    <lineage>
        <taxon>Bacteria</taxon>
        <taxon>Bacillati</taxon>
        <taxon>Actinomycetota</taxon>
        <taxon>Actinomycetes</taxon>
        <taxon>Micrococcales</taxon>
        <taxon>Microbacteriaceae</taxon>
        <taxon>Leifsonella</taxon>
    </lineage>
</organism>
<evidence type="ECO:0000256" key="2">
    <source>
        <dbReference type="ARBA" id="ARBA00022777"/>
    </source>
</evidence>
<keyword evidence="1" id="KW-0808">Transferase</keyword>
<dbReference type="SUPFAM" id="SSF53613">
    <property type="entry name" value="Ribokinase-like"/>
    <property type="match status" value="1"/>
</dbReference>
<evidence type="ECO:0000313" key="5">
    <source>
        <dbReference type="Proteomes" id="UP001501004"/>
    </source>
</evidence>
<keyword evidence="2 4" id="KW-0418">Kinase</keyword>
<evidence type="ECO:0000259" key="3">
    <source>
        <dbReference type="Pfam" id="PF00294"/>
    </source>
</evidence>
<sequence length="311" mass="31384">MPNPAAAPEPASGARRIVVFGDVIDDVVVVPSGPIRHDTDTPSSIRQRAGGSAANAASWLGAQGAAVDFVGRVGAGDVARHSDILAGFGVTPHLIGDTEHPTGAIIVIVEGNSRSMLTERGANDLLSADDVSDELLDHASVVHFTGYTIYHGDGAGDDHAAVRRLFDRAAARGVPVSVDPASAGSLEDFGAEAFLAVIAGAGLLFPNLDEGRALTGLDDPMEIAAALGQRFPLVALTLGADGVIVVETGHDPVRIPVVESRIVDPTGAGDSFVAGFLASWTENGDAVTAAKAGAAVAAGAVTQVGGRPSQA</sequence>
<dbReference type="PANTHER" id="PTHR10584:SF167">
    <property type="entry name" value="PFKB DOMAIN PROTEIN"/>
    <property type="match status" value="1"/>
</dbReference>
<feature type="domain" description="Carbohydrate kinase PfkB" evidence="3">
    <location>
        <begin position="15"/>
        <end position="308"/>
    </location>
</feature>
<dbReference type="Gene3D" id="3.40.1190.20">
    <property type="match status" value="1"/>
</dbReference>
<evidence type="ECO:0000256" key="1">
    <source>
        <dbReference type="ARBA" id="ARBA00022679"/>
    </source>
</evidence>